<comment type="similarity">
    <text evidence="1">Belongs to the TBCC family.</text>
</comment>
<reference evidence="4 5" key="1">
    <citation type="submission" date="2016-02" db="EMBL/GenBank/DDBJ databases">
        <title>Complete genome sequence and transcriptome regulation of the pentose utilising yeast Sugiyamaella lignohabitans.</title>
        <authorList>
            <person name="Bellasio M."/>
            <person name="Peymann A."/>
            <person name="Valli M."/>
            <person name="Sipitzky M."/>
            <person name="Graf A."/>
            <person name="Sauer M."/>
            <person name="Marx H."/>
            <person name="Mattanovich D."/>
        </authorList>
    </citation>
    <scope>NUCLEOTIDE SEQUENCE [LARGE SCALE GENOMIC DNA]</scope>
    <source>
        <strain evidence="4 5">CBS 10342</strain>
    </source>
</reference>
<name>A0A167F3H1_9ASCO</name>
<dbReference type="OrthoDB" id="4089313at2759"/>
<dbReference type="KEGG" id="slb:AWJ20_2388"/>
<dbReference type="GeneID" id="30034293"/>
<keyword evidence="5" id="KW-1185">Reference proteome</keyword>
<dbReference type="InterPro" id="IPR012945">
    <property type="entry name" value="Tubulin-bd_cofactor_C_dom"/>
</dbReference>
<feature type="compositionally biased region" description="Polar residues" evidence="2">
    <location>
        <begin position="81"/>
        <end position="100"/>
    </location>
</feature>
<evidence type="ECO:0000256" key="2">
    <source>
        <dbReference type="SAM" id="MobiDB-lite"/>
    </source>
</evidence>
<feature type="compositionally biased region" description="Basic and acidic residues" evidence="2">
    <location>
        <begin position="60"/>
        <end position="80"/>
    </location>
</feature>
<dbReference type="PANTHER" id="PTHR15139:SF0">
    <property type="entry name" value="TUBULIN-SPECIFIC CHAPERONE C"/>
    <property type="match status" value="1"/>
</dbReference>
<accession>A0A167F3H1</accession>
<dbReference type="Pfam" id="PF07986">
    <property type="entry name" value="TBCC"/>
    <property type="match status" value="1"/>
</dbReference>
<dbReference type="PROSITE" id="PS51329">
    <property type="entry name" value="C_CAP_COFACTOR_C"/>
    <property type="match status" value="1"/>
</dbReference>
<dbReference type="Gene3D" id="2.160.20.70">
    <property type="match status" value="1"/>
</dbReference>
<gene>
    <name evidence="4" type="ORF">AWJ20_2388</name>
</gene>
<dbReference type="PANTHER" id="PTHR15139">
    <property type="entry name" value="TUBULIN FOLDING COFACTOR C"/>
    <property type="match status" value="1"/>
</dbReference>
<dbReference type="GO" id="GO:0005737">
    <property type="term" value="C:cytoplasm"/>
    <property type="evidence" value="ECO:0007669"/>
    <property type="project" value="TreeGrafter"/>
</dbReference>
<dbReference type="RefSeq" id="XP_018737258.1">
    <property type="nucleotide sequence ID" value="XM_018879330.1"/>
</dbReference>
<dbReference type="EMBL" id="CP014503">
    <property type="protein sequence ID" value="ANB14781.1"/>
    <property type="molecule type" value="Genomic_DNA"/>
</dbReference>
<dbReference type="InterPro" id="IPR017901">
    <property type="entry name" value="C-CAP_CF_C-like"/>
</dbReference>
<dbReference type="GO" id="GO:0007021">
    <property type="term" value="P:tubulin complex assembly"/>
    <property type="evidence" value="ECO:0007669"/>
    <property type="project" value="TreeGrafter"/>
</dbReference>
<feature type="compositionally biased region" description="Polar residues" evidence="2">
    <location>
        <begin position="134"/>
        <end position="147"/>
    </location>
</feature>
<feature type="region of interest" description="Disordered" evidence="2">
    <location>
        <begin position="60"/>
        <end position="147"/>
    </location>
</feature>
<protein>
    <recommendedName>
        <fullName evidence="3">C-CAP/cofactor C-like domain-containing protein</fullName>
    </recommendedName>
</protein>
<dbReference type="Proteomes" id="UP000189580">
    <property type="component" value="Chromosome b"/>
</dbReference>
<sequence length="331" mass="36062">MESTNSLVIDTRISSGNEDNSAILEDISKLTAECRNVRHHLPQHDQKLYSDELQRLTDLAEKNSKESKPRFSFRRNKETSKPASDTIPISETQTTANQHSDTIDPAPVPATDVGGFASTAGGAGPATGTGPGAVSSSGSSNVTVLDSNNGPEIVTHYDQFITMSSDNGPILQLSNVRNSIIILKRTFNSANLNNITSSIIFLPSVHGPIHASNVTNSLVIANCHQFRIHQSSDLRIYLSCASKRPIIEHCLRLGFGQYPSDLVSATDSPVTAWTGVDDFNWIRKTPSVNWYEISDTPDNFQPLLVFSSQPPGPLHDQAKDYLTNQIAKLAH</sequence>
<dbReference type="InterPro" id="IPR027684">
    <property type="entry name" value="TBCC"/>
</dbReference>
<evidence type="ECO:0000256" key="1">
    <source>
        <dbReference type="ARBA" id="ARBA00008848"/>
    </source>
</evidence>
<feature type="compositionally biased region" description="Gly residues" evidence="2">
    <location>
        <begin position="121"/>
        <end position="131"/>
    </location>
</feature>
<dbReference type="InterPro" id="IPR016098">
    <property type="entry name" value="CAP/MinC_C"/>
</dbReference>
<evidence type="ECO:0000259" key="3">
    <source>
        <dbReference type="PROSITE" id="PS51329"/>
    </source>
</evidence>
<dbReference type="AlphaFoldDB" id="A0A167F3H1"/>
<dbReference type="GO" id="GO:0007023">
    <property type="term" value="P:post-chaperonin tubulin folding pathway"/>
    <property type="evidence" value="ECO:0007669"/>
    <property type="project" value="InterPro"/>
</dbReference>
<proteinExistence type="inferred from homology"/>
<organism evidence="4 5">
    <name type="scientific">Sugiyamaella lignohabitans</name>
    <dbReference type="NCBI Taxonomy" id="796027"/>
    <lineage>
        <taxon>Eukaryota</taxon>
        <taxon>Fungi</taxon>
        <taxon>Dikarya</taxon>
        <taxon>Ascomycota</taxon>
        <taxon>Saccharomycotina</taxon>
        <taxon>Dipodascomycetes</taxon>
        <taxon>Dipodascales</taxon>
        <taxon>Trichomonascaceae</taxon>
        <taxon>Sugiyamaella</taxon>
    </lineage>
</organism>
<feature type="domain" description="C-CAP/cofactor C-like" evidence="3">
    <location>
        <begin position="131"/>
        <end position="281"/>
    </location>
</feature>
<evidence type="ECO:0000313" key="5">
    <source>
        <dbReference type="Proteomes" id="UP000189580"/>
    </source>
</evidence>
<evidence type="ECO:0000313" key="4">
    <source>
        <dbReference type="EMBL" id="ANB14781.1"/>
    </source>
</evidence>